<keyword evidence="6" id="KW-0560">Oxidoreductase</keyword>
<evidence type="ECO:0000256" key="2">
    <source>
        <dbReference type="ARBA" id="ARBA00010139"/>
    </source>
</evidence>
<evidence type="ECO:0000256" key="1">
    <source>
        <dbReference type="ARBA" id="ARBA00001974"/>
    </source>
</evidence>
<feature type="compositionally biased region" description="Basic and acidic residues" evidence="7">
    <location>
        <begin position="1"/>
        <end position="16"/>
    </location>
</feature>
<keyword evidence="3" id="KW-0285">Flavoprotein</keyword>
<dbReference type="Proteomes" id="UP001391051">
    <property type="component" value="Unassembled WGS sequence"/>
</dbReference>
<protein>
    <recommendedName>
        <fullName evidence="8">FAD/NAD(P)-binding domain-containing protein</fullName>
    </recommendedName>
</protein>
<evidence type="ECO:0000256" key="6">
    <source>
        <dbReference type="ARBA" id="ARBA00023002"/>
    </source>
</evidence>
<proteinExistence type="inferred from homology"/>
<organism evidence="9 10">
    <name type="scientific">Apiospora aurea</name>
    <dbReference type="NCBI Taxonomy" id="335848"/>
    <lineage>
        <taxon>Eukaryota</taxon>
        <taxon>Fungi</taxon>
        <taxon>Dikarya</taxon>
        <taxon>Ascomycota</taxon>
        <taxon>Pezizomycotina</taxon>
        <taxon>Sordariomycetes</taxon>
        <taxon>Xylariomycetidae</taxon>
        <taxon>Amphisphaeriales</taxon>
        <taxon>Apiosporaceae</taxon>
        <taxon>Apiospora</taxon>
    </lineage>
</organism>
<dbReference type="InterPro" id="IPR036188">
    <property type="entry name" value="FAD/NAD-bd_sf"/>
</dbReference>
<evidence type="ECO:0000256" key="3">
    <source>
        <dbReference type="ARBA" id="ARBA00022630"/>
    </source>
</evidence>
<keyword evidence="4" id="KW-0274">FAD</keyword>
<dbReference type="RefSeq" id="XP_066695447.1">
    <property type="nucleotide sequence ID" value="XM_066848751.1"/>
</dbReference>
<sequence length="664" mass="73592">MATRPHDDGTSGKGDDPTAAELSFLTQKYEEEKAKRIRPDGSAQYDEFEACANDRLRHLADDPWVDHGTLNAQPPNLVDGQHVKVFSLGAGIGGLVYATHLLETGAFVPEDIRLVDVAGGFGGTWYWNRFPGLACDIEASIYLPWLERTGYVPKHRYAYGEDIRRYLESVAERWGLDSKGVFRTRVDRLTWDEDRRCWVIALEQCRGPKVKDSIRLTVTAQYVILANGILNHPKAPKIEGLDNFKGAMMHASRWDYSISGGSPTDPSLTKLKGKKVGIIGTGATGVQCMPEVAKWASEVYVFQRTPCTVDARDQREMTAEAWAKVTEDGQKPGWWTRRNINWIDAVVGAEPEVDLVDDGWTKAPTMSMAAGARHQPLRPEDVPGHIERMLAKDVPRSNRIRQRVVDLVTKDQETVEALKPWYPTWCKRPCFHDTYLQTFNQPHVTLVPTESHGLHRATPAGLVTKGREYPLDVLVFATGYRSPAHALAEPSAMSNAPVAGRGGRALAAKWREDGPGSLHGLFTRGFPNLLLTGPAQQGISGNITYMYDVAARHAAYVLAEAEKKKKEEEGREEDRVVIEPSKEAEEGYVNRLLSHVAFLAPVSLCLPSYRNDEGAVHVGDDAVKAAKTAVYPLGINAWTEFLEEWRSTGRLEGLEITTGEAASS</sequence>
<dbReference type="Gene3D" id="3.50.50.60">
    <property type="entry name" value="FAD/NAD(P)-binding domain"/>
    <property type="match status" value="2"/>
</dbReference>
<dbReference type="InterPro" id="IPR050775">
    <property type="entry name" value="FAD-binding_Monooxygenases"/>
</dbReference>
<gene>
    <name evidence="9" type="ORF">PG986_012529</name>
</gene>
<dbReference type="Pfam" id="PF07992">
    <property type="entry name" value="Pyr_redox_2"/>
    <property type="match status" value="1"/>
</dbReference>
<evidence type="ECO:0000256" key="5">
    <source>
        <dbReference type="ARBA" id="ARBA00022857"/>
    </source>
</evidence>
<comment type="similarity">
    <text evidence="2">Belongs to the FAD-binding monooxygenase family.</text>
</comment>
<evidence type="ECO:0000313" key="10">
    <source>
        <dbReference type="Proteomes" id="UP001391051"/>
    </source>
</evidence>
<comment type="cofactor">
    <cofactor evidence="1">
        <name>FAD</name>
        <dbReference type="ChEBI" id="CHEBI:57692"/>
    </cofactor>
</comment>
<dbReference type="GeneID" id="92081813"/>
<dbReference type="PANTHER" id="PTHR43098:SF2">
    <property type="entry name" value="FAD-BINDING MONOOXYGENASE AUSB-RELATED"/>
    <property type="match status" value="1"/>
</dbReference>
<evidence type="ECO:0000256" key="4">
    <source>
        <dbReference type="ARBA" id="ARBA00022827"/>
    </source>
</evidence>
<feature type="region of interest" description="Disordered" evidence="7">
    <location>
        <begin position="1"/>
        <end position="20"/>
    </location>
</feature>
<keyword evidence="10" id="KW-1185">Reference proteome</keyword>
<dbReference type="EMBL" id="JAQQWE010000008">
    <property type="protein sequence ID" value="KAK7943416.1"/>
    <property type="molecule type" value="Genomic_DNA"/>
</dbReference>
<feature type="domain" description="FAD/NAD(P)-binding" evidence="8">
    <location>
        <begin position="88"/>
        <end position="329"/>
    </location>
</feature>
<evidence type="ECO:0000313" key="9">
    <source>
        <dbReference type="EMBL" id="KAK7943416.1"/>
    </source>
</evidence>
<accession>A0ABR1Q1E8</accession>
<keyword evidence="5" id="KW-0521">NADP</keyword>
<reference evidence="9 10" key="1">
    <citation type="submission" date="2023-01" db="EMBL/GenBank/DDBJ databases">
        <title>Analysis of 21 Apiospora genomes using comparative genomics revels a genus with tremendous synthesis potential of carbohydrate active enzymes and secondary metabolites.</title>
        <authorList>
            <person name="Sorensen T."/>
        </authorList>
    </citation>
    <scope>NUCLEOTIDE SEQUENCE [LARGE SCALE GENOMIC DNA]</scope>
    <source>
        <strain evidence="9 10">CBS 24483</strain>
    </source>
</reference>
<comment type="caution">
    <text evidence="9">The sequence shown here is derived from an EMBL/GenBank/DDBJ whole genome shotgun (WGS) entry which is preliminary data.</text>
</comment>
<evidence type="ECO:0000256" key="7">
    <source>
        <dbReference type="SAM" id="MobiDB-lite"/>
    </source>
</evidence>
<dbReference type="InterPro" id="IPR023753">
    <property type="entry name" value="FAD/NAD-binding_dom"/>
</dbReference>
<dbReference type="PANTHER" id="PTHR43098">
    <property type="entry name" value="L-ORNITHINE N(5)-MONOOXYGENASE-RELATED"/>
    <property type="match status" value="1"/>
</dbReference>
<name>A0ABR1Q1E8_9PEZI</name>
<dbReference type="SUPFAM" id="SSF51905">
    <property type="entry name" value="FAD/NAD(P)-binding domain"/>
    <property type="match status" value="1"/>
</dbReference>
<evidence type="ECO:0000259" key="8">
    <source>
        <dbReference type="Pfam" id="PF07992"/>
    </source>
</evidence>